<evidence type="ECO:0000313" key="4">
    <source>
        <dbReference type="EMBL" id="OUQ33394.1"/>
    </source>
</evidence>
<feature type="domain" description="GGDEF" evidence="3">
    <location>
        <begin position="364"/>
        <end position="499"/>
    </location>
</feature>
<dbReference type="CDD" id="cd01949">
    <property type="entry name" value="GGDEF"/>
    <property type="match status" value="1"/>
</dbReference>
<dbReference type="CDD" id="cd18773">
    <property type="entry name" value="PDC1_HK_sensor"/>
    <property type="match status" value="1"/>
</dbReference>
<dbReference type="GO" id="GO:0071111">
    <property type="term" value="F:cyclic-guanylate-specific phosphodiesterase activity"/>
    <property type="evidence" value="ECO:0007669"/>
    <property type="project" value="InterPro"/>
</dbReference>
<dbReference type="NCBIfam" id="TIGR00254">
    <property type="entry name" value="GGDEF"/>
    <property type="match status" value="1"/>
</dbReference>
<keyword evidence="1" id="KW-1133">Transmembrane helix</keyword>
<dbReference type="InterPro" id="IPR001633">
    <property type="entry name" value="EAL_dom"/>
</dbReference>
<dbReference type="PROSITE" id="PS50887">
    <property type="entry name" value="GGDEF"/>
    <property type="match status" value="1"/>
</dbReference>
<dbReference type="PROSITE" id="PS50883">
    <property type="entry name" value="EAL"/>
    <property type="match status" value="1"/>
</dbReference>
<dbReference type="InterPro" id="IPR050706">
    <property type="entry name" value="Cyclic-di-GMP_PDE-like"/>
</dbReference>
<dbReference type="InterPro" id="IPR029787">
    <property type="entry name" value="Nucleotide_cyclase"/>
</dbReference>
<dbReference type="PANTHER" id="PTHR33121:SF70">
    <property type="entry name" value="SIGNALING PROTEIN YKOW"/>
    <property type="match status" value="1"/>
</dbReference>
<dbReference type="Pfam" id="PF00990">
    <property type="entry name" value="GGDEF"/>
    <property type="match status" value="1"/>
</dbReference>
<comment type="caution">
    <text evidence="4">The sequence shown here is derived from an EMBL/GenBank/DDBJ whole genome shotgun (WGS) entry which is preliminary data.</text>
</comment>
<dbReference type="SUPFAM" id="SSF55073">
    <property type="entry name" value="Nucleotide cyclase"/>
    <property type="match status" value="1"/>
</dbReference>
<organism evidence="4 5">
    <name type="scientific">Massilimicrobiota timonensis</name>
    <dbReference type="NCBI Taxonomy" id="1776392"/>
    <lineage>
        <taxon>Bacteria</taxon>
        <taxon>Bacillati</taxon>
        <taxon>Bacillota</taxon>
        <taxon>Erysipelotrichia</taxon>
        <taxon>Erysipelotrichales</taxon>
        <taxon>Erysipelotrichaceae</taxon>
        <taxon>Massilimicrobiota</taxon>
    </lineage>
</organism>
<reference evidence="4 5" key="1">
    <citation type="journal article" date="2018" name="BMC Genomics">
        <title>Whole genome sequencing and function prediction of 133 gut anaerobes isolated from chicken caecum in pure cultures.</title>
        <authorList>
            <person name="Medvecky M."/>
            <person name="Cejkova D."/>
            <person name="Polansky O."/>
            <person name="Karasova D."/>
            <person name="Kubasova T."/>
            <person name="Cizek A."/>
            <person name="Rychlik I."/>
        </authorList>
    </citation>
    <scope>NUCLEOTIDE SEQUENCE [LARGE SCALE GENOMIC DNA]</scope>
    <source>
        <strain evidence="4 5">An13</strain>
    </source>
</reference>
<dbReference type="CDD" id="cd01948">
    <property type="entry name" value="EAL"/>
    <property type="match status" value="1"/>
</dbReference>
<protein>
    <recommendedName>
        <fullName evidence="6">GGDEF domain-containing protein</fullName>
    </recommendedName>
</protein>
<proteinExistence type="predicted"/>
<dbReference type="Gene3D" id="3.30.450.20">
    <property type="entry name" value="PAS domain"/>
    <property type="match status" value="1"/>
</dbReference>
<dbReference type="SMART" id="SM00052">
    <property type="entry name" value="EAL"/>
    <property type="match status" value="1"/>
</dbReference>
<feature type="domain" description="EAL" evidence="2">
    <location>
        <begin position="508"/>
        <end position="764"/>
    </location>
</feature>
<dbReference type="Proteomes" id="UP000195305">
    <property type="component" value="Unassembled WGS sequence"/>
</dbReference>
<dbReference type="InterPro" id="IPR000160">
    <property type="entry name" value="GGDEF_dom"/>
</dbReference>
<dbReference type="InterPro" id="IPR043128">
    <property type="entry name" value="Rev_trsase/Diguanyl_cyclase"/>
</dbReference>
<dbReference type="InterPro" id="IPR035919">
    <property type="entry name" value="EAL_sf"/>
</dbReference>
<keyword evidence="1" id="KW-0812">Transmembrane</keyword>
<sequence>MMEYEQGGLTMMKDVFERRIRKMMIVVFVIAVSLLCVSVSLRIHLNNIVEDNKVHQIEDEIDKDMSILQQQIDNDFQILDSFASVLEMENIVDNPQFPQVLSDANEQNDFTTMMYFDESKEGIIANSDNEVKEHQSLSMIQQEIQEIVADGFVGKRTISDIFKSRISQKHVYAYGIPIYQKDHVVGVLLATKNVEIWMDAGAGTGVLGGDTYAYLVDEDGQILVNSQYDLFHQTTLFASPFFQQKDYHELEDALQMQHDFTHSFQYEGQSYHGVLKPLGINNWYIYSVNMIDDSHLFTNENMRIVGLIFLFMVGLFVALLILGYRFMLKNNRELKHFAYYDSLTGVYNYSYFVSLGKEIFKEQPYCSVAVLNIRQFKFFNEIFGHEQGDQLLIYERNVIQKHLKEGEFFCRDRADQFYIYLKDTQKDILQKRIENIMSEIIQYVDLLHTNYQLKIHCGVAISSLEFIVDDSFDSLMVRVMFALAKAKESILTNIWFYDIELHEQEKMDNYVESHMDQALKDGEFQLYLQPKIDLKDGTLKSSEALVRWQTHDGRMLFPNQFIPIFENSGFCKKLDLFMFEQACLQLRKWMDQGIAPIGISVNQSKLLFYEADYVDCLKQIVNKYQVSPQLLTLEILEDLVADNVDEVNDKIHLLHQIGFRVSMDDFGSGYSSLNILGKLHIDELKVDRGFLQEIFDSDNQKAKIILQEIIKLAKTLAISTVVEGIETKEYHDLMKSFGCDLGQGYYYSRPISQEDFDKRYMEERKEK</sequence>
<keyword evidence="1" id="KW-0472">Membrane</keyword>
<evidence type="ECO:0000259" key="3">
    <source>
        <dbReference type="PROSITE" id="PS50887"/>
    </source>
</evidence>
<accession>A0A1Y4STZ8</accession>
<dbReference type="OrthoDB" id="9805474at2"/>
<dbReference type="EMBL" id="NFLJ01000031">
    <property type="protein sequence ID" value="OUQ33394.1"/>
    <property type="molecule type" value="Genomic_DNA"/>
</dbReference>
<dbReference type="PANTHER" id="PTHR33121">
    <property type="entry name" value="CYCLIC DI-GMP PHOSPHODIESTERASE PDEF"/>
    <property type="match status" value="1"/>
</dbReference>
<gene>
    <name evidence="4" type="ORF">B5E75_10385</name>
</gene>
<dbReference type="Pfam" id="PF00563">
    <property type="entry name" value="EAL"/>
    <property type="match status" value="1"/>
</dbReference>
<evidence type="ECO:0008006" key="6">
    <source>
        <dbReference type="Google" id="ProtNLM"/>
    </source>
</evidence>
<dbReference type="SUPFAM" id="SSF141868">
    <property type="entry name" value="EAL domain-like"/>
    <property type="match status" value="1"/>
</dbReference>
<feature type="transmembrane region" description="Helical" evidence="1">
    <location>
        <begin position="304"/>
        <end position="327"/>
    </location>
</feature>
<evidence type="ECO:0000313" key="5">
    <source>
        <dbReference type="Proteomes" id="UP000195305"/>
    </source>
</evidence>
<dbReference type="Gene3D" id="3.20.20.450">
    <property type="entry name" value="EAL domain"/>
    <property type="match status" value="1"/>
</dbReference>
<dbReference type="AlphaFoldDB" id="A0A1Y4STZ8"/>
<dbReference type="Gene3D" id="3.30.70.270">
    <property type="match status" value="1"/>
</dbReference>
<name>A0A1Y4STZ8_9FIRM</name>
<evidence type="ECO:0000259" key="2">
    <source>
        <dbReference type="PROSITE" id="PS50883"/>
    </source>
</evidence>
<evidence type="ECO:0000256" key="1">
    <source>
        <dbReference type="SAM" id="Phobius"/>
    </source>
</evidence>
<dbReference type="SMART" id="SM00267">
    <property type="entry name" value="GGDEF"/>
    <property type="match status" value="1"/>
</dbReference>
<keyword evidence="5" id="KW-1185">Reference proteome</keyword>